<reference evidence="1 3" key="1">
    <citation type="journal article" date="2012" name="Nature">
        <title>Algal genomes reveal evolutionary mosaicism and the fate of nucleomorphs.</title>
        <authorList>
            <consortium name="DOE Joint Genome Institute"/>
            <person name="Curtis B.A."/>
            <person name="Tanifuji G."/>
            <person name="Burki F."/>
            <person name="Gruber A."/>
            <person name="Irimia M."/>
            <person name="Maruyama S."/>
            <person name="Arias M.C."/>
            <person name="Ball S.G."/>
            <person name="Gile G.H."/>
            <person name="Hirakawa Y."/>
            <person name="Hopkins J.F."/>
            <person name="Kuo A."/>
            <person name="Rensing S.A."/>
            <person name="Schmutz J."/>
            <person name="Symeonidi A."/>
            <person name="Elias M."/>
            <person name="Eveleigh R.J."/>
            <person name="Herman E.K."/>
            <person name="Klute M.J."/>
            <person name="Nakayama T."/>
            <person name="Obornik M."/>
            <person name="Reyes-Prieto A."/>
            <person name="Armbrust E.V."/>
            <person name="Aves S.J."/>
            <person name="Beiko R.G."/>
            <person name="Coutinho P."/>
            <person name="Dacks J.B."/>
            <person name="Durnford D.G."/>
            <person name="Fast N.M."/>
            <person name="Green B.R."/>
            <person name="Grisdale C.J."/>
            <person name="Hempel F."/>
            <person name="Henrissat B."/>
            <person name="Hoppner M.P."/>
            <person name="Ishida K."/>
            <person name="Kim E."/>
            <person name="Koreny L."/>
            <person name="Kroth P.G."/>
            <person name="Liu Y."/>
            <person name="Malik S.B."/>
            <person name="Maier U.G."/>
            <person name="McRose D."/>
            <person name="Mock T."/>
            <person name="Neilson J.A."/>
            <person name="Onodera N.T."/>
            <person name="Poole A.M."/>
            <person name="Pritham E.J."/>
            <person name="Richards T.A."/>
            <person name="Rocap G."/>
            <person name="Roy S.W."/>
            <person name="Sarai C."/>
            <person name="Schaack S."/>
            <person name="Shirato S."/>
            <person name="Slamovits C.H."/>
            <person name="Spencer D.F."/>
            <person name="Suzuki S."/>
            <person name="Worden A.Z."/>
            <person name="Zauner S."/>
            <person name="Barry K."/>
            <person name="Bell C."/>
            <person name="Bharti A.K."/>
            <person name="Crow J.A."/>
            <person name="Grimwood J."/>
            <person name="Kramer R."/>
            <person name="Lindquist E."/>
            <person name="Lucas S."/>
            <person name="Salamov A."/>
            <person name="McFadden G.I."/>
            <person name="Lane C.E."/>
            <person name="Keeling P.J."/>
            <person name="Gray M.W."/>
            <person name="Grigoriev I.V."/>
            <person name="Archibald J.M."/>
        </authorList>
    </citation>
    <scope>NUCLEOTIDE SEQUENCE</scope>
    <source>
        <strain evidence="1 3">CCMP2712</strain>
    </source>
</reference>
<gene>
    <name evidence="1" type="ORF">GUITHDRAFT_155605</name>
</gene>
<proteinExistence type="predicted"/>
<keyword evidence="3" id="KW-1185">Reference proteome</keyword>
<reference evidence="3" key="2">
    <citation type="submission" date="2012-11" db="EMBL/GenBank/DDBJ databases">
        <authorList>
            <person name="Kuo A."/>
            <person name="Curtis B.A."/>
            <person name="Tanifuji G."/>
            <person name="Burki F."/>
            <person name="Gruber A."/>
            <person name="Irimia M."/>
            <person name="Maruyama S."/>
            <person name="Arias M.C."/>
            <person name="Ball S.G."/>
            <person name="Gile G.H."/>
            <person name="Hirakawa Y."/>
            <person name="Hopkins J.F."/>
            <person name="Rensing S.A."/>
            <person name="Schmutz J."/>
            <person name="Symeonidi A."/>
            <person name="Elias M."/>
            <person name="Eveleigh R.J."/>
            <person name="Herman E.K."/>
            <person name="Klute M.J."/>
            <person name="Nakayama T."/>
            <person name="Obornik M."/>
            <person name="Reyes-Prieto A."/>
            <person name="Armbrust E.V."/>
            <person name="Aves S.J."/>
            <person name="Beiko R.G."/>
            <person name="Coutinho P."/>
            <person name="Dacks J.B."/>
            <person name="Durnford D.G."/>
            <person name="Fast N.M."/>
            <person name="Green B.R."/>
            <person name="Grisdale C."/>
            <person name="Hempe F."/>
            <person name="Henrissat B."/>
            <person name="Hoppner M.P."/>
            <person name="Ishida K.-I."/>
            <person name="Kim E."/>
            <person name="Koreny L."/>
            <person name="Kroth P.G."/>
            <person name="Liu Y."/>
            <person name="Malik S.-B."/>
            <person name="Maier U.G."/>
            <person name="McRose D."/>
            <person name="Mock T."/>
            <person name="Neilson J.A."/>
            <person name="Onodera N.T."/>
            <person name="Poole A.M."/>
            <person name="Pritham E.J."/>
            <person name="Richards T.A."/>
            <person name="Rocap G."/>
            <person name="Roy S.W."/>
            <person name="Sarai C."/>
            <person name="Schaack S."/>
            <person name="Shirato S."/>
            <person name="Slamovits C.H."/>
            <person name="Spencer D.F."/>
            <person name="Suzuki S."/>
            <person name="Worden A.Z."/>
            <person name="Zauner S."/>
            <person name="Barry K."/>
            <person name="Bell C."/>
            <person name="Bharti A.K."/>
            <person name="Crow J.A."/>
            <person name="Grimwood J."/>
            <person name="Kramer R."/>
            <person name="Lindquist E."/>
            <person name="Lucas S."/>
            <person name="Salamov A."/>
            <person name="McFadden G.I."/>
            <person name="Lane C.E."/>
            <person name="Keeling P.J."/>
            <person name="Gray M.W."/>
            <person name="Grigoriev I.V."/>
            <person name="Archibald J.M."/>
        </authorList>
    </citation>
    <scope>NUCLEOTIDE SEQUENCE</scope>
    <source>
        <strain evidence="3">CCMP2712</strain>
    </source>
</reference>
<dbReference type="EnsemblProtists" id="EKX34981">
    <property type="protein sequence ID" value="EKX34981"/>
    <property type="gene ID" value="GUITHDRAFT_155605"/>
</dbReference>
<evidence type="ECO:0000313" key="1">
    <source>
        <dbReference type="EMBL" id="EKX34981.1"/>
    </source>
</evidence>
<dbReference type="GeneID" id="17291749"/>
<dbReference type="HOGENOM" id="CLU_2836635_0_0_1"/>
<dbReference type="PaxDb" id="55529-EKX34981"/>
<sequence>MKTELHEPDEPWPEELREQVHDLKLKLKQLMSEIWIYCESGGFERGEPVDVPAMMKTLRTMGLMDR</sequence>
<dbReference type="Proteomes" id="UP000011087">
    <property type="component" value="Unassembled WGS sequence"/>
</dbReference>
<evidence type="ECO:0000313" key="2">
    <source>
        <dbReference type="EnsemblProtists" id="EKX34981"/>
    </source>
</evidence>
<protein>
    <submittedName>
        <fullName evidence="1 2">Uncharacterized protein</fullName>
    </submittedName>
</protein>
<organism evidence="1">
    <name type="scientific">Guillardia theta (strain CCMP2712)</name>
    <name type="common">Cryptophyte</name>
    <dbReference type="NCBI Taxonomy" id="905079"/>
    <lineage>
        <taxon>Eukaryota</taxon>
        <taxon>Cryptophyceae</taxon>
        <taxon>Pyrenomonadales</taxon>
        <taxon>Geminigeraceae</taxon>
        <taxon>Guillardia</taxon>
    </lineage>
</organism>
<dbReference type="KEGG" id="gtt:GUITHDRAFT_155605"/>
<name>L1IFE3_GUITC</name>
<dbReference type="AlphaFoldDB" id="L1IFE3"/>
<accession>L1IFE3</accession>
<evidence type="ECO:0000313" key="3">
    <source>
        <dbReference type="Proteomes" id="UP000011087"/>
    </source>
</evidence>
<dbReference type="EMBL" id="JH993099">
    <property type="protein sequence ID" value="EKX34981.1"/>
    <property type="molecule type" value="Genomic_DNA"/>
</dbReference>
<dbReference type="RefSeq" id="XP_005821961.1">
    <property type="nucleotide sequence ID" value="XM_005821904.1"/>
</dbReference>
<reference evidence="2" key="3">
    <citation type="submission" date="2016-03" db="UniProtKB">
        <authorList>
            <consortium name="EnsemblProtists"/>
        </authorList>
    </citation>
    <scope>IDENTIFICATION</scope>
</reference>